<evidence type="ECO:0000313" key="11">
    <source>
        <dbReference type="EMBL" id="QDZ24542.1"/>
    </source>
</evidence>
<keyword evidence="6" id="KW-0966">Cell projection</keyword>
<dbReference type="Pfam" id="PF24762">
    <property type="entry name" value="TPR_IF140-IFT172"/>
    <property type="match status" value="1"/>
</dbReference>
<dbReference type="GO" id="GO:0060271">
    <property type="term" value="P:cilium assembly"/>
    <property type="evidence" value="ECO:0007669"/>
    <property type="project" value="TreeGrafter"/>
</dbReference>
<dbReference type="Pfam" id="PF23389">
    <property type="entry name" value="Beta-prop_WDR19_1st"/>
    <property type="match status" value="1"/>
</dbReference>
<dbReference type="InterPro" id="IPR011990">
    <property type="entry name" value="TPR-like_helical_dom_sf"/>
</dbReference>
<evidence type="ECO:0000256" key="7">
    <source>
        <dbReference type="SAM" id="MobiDB-lite"/>
    </source>
</evidence>
<feature type="region of interest" description="Disordered" evidence="7">
    <location>
        <begin position="1115"/>
        <end position="1137"/>
    </location>
</feature>
<dbReference type="EMBL" id="CP031046">
    <property type="protein sequence ID" value="QDZ24542.1"/>
    <property type="molecule type" value="Genomic_DNA"/>
</dbReference>
<name>A0A5B8MY74_9CHLO</name>
<evidence type="ECO:0000259" key="10">
    <source>
        <dbReference type="Pfam" id="PF24762"/>
    </source>
</evidence>
<dbReference type="STRING" id="1764295.A0A5B8MY74"/>
<evidence type="ECO:0000256" key="3">
    <source>
        <dbReference type="ARBA" id="ARBA00022737"/>
    </source>
</evidence>
<dbReference type="Proteomes" id="UP000316726">
    <property type="component" value="Chromosome 13"/>
</dbReference>
<dbReference type="Gene3D" id="1.25.40.470">
    <property type="match status" value="2"/>
</dbReference>
<dbReference type="GO" id="GO:0030991">
    <property type="term" value="C:intraciliary transport particle A"/>
    <property type="evidence" value="ECO:0007669"/>
    <property type="project" value="TreeGrafter"/>
</dbReference>
<dbReference type="PANTHER" id="PTHR14920">
    <property type="entry name" value="OSMOTIC AVOIDANCE ABNORMAL PROTEIN 1/WD REPEAT MEMBRANE PROTEIN"/>
    <property type="match status" value="1"/>
</dbReference>
<dbReference type="GO" id="GO:0035721">
    <property type="term" value="P:intraciliary retrograde transport"/>
    <property type="evidence" value="ECO:0007669"/>
    <property type="project" value="InterPro"/>
</dbReference>
<evidence type="ECO:0000256" key="2">
    <source>
        <dbReference type="ARBA" id="ARBA00022574"/>
    </source>
</evidence>
<dbReference type="PANTHER" id="PTHR14920:SF0">
    <property type="entry name" value="WD REPEAT DOMAIN 19"/>
    <property type="match status" value="1"/>
</dbReference>
<dbReference type="InterPro" id="IPR039468">
    <property type="entry name" value="WDR19_WD40_rpt"/>
</dbReference>
<keyword evidence="12" id="KW-1185">Reference proteome</keyword>
<dbReference type="InterPro" id="IPR036322">
    <property type="entry name" value="WD40_repeat_dom_sf"/>
</dbReference>
<dbReference type="GO" id="GO:0005929">
    <property type="term" value="C:cilium"/>
    <property type="evidence" value="ECO:0007669"/>
    <property type="project" value="UniProtKB-SubCell"/>
</dbReference>
<keyword evidence="4" id="KW-0802">TPR repeat</keyword>
<feature type="region of interest" description="Disordered" evidence="7">
    <location>
        <begin position="1538"/>
        <end position="1580"/>
    </location>
</feature>
<dbReference type="Pfam" id="PF15911">
    <property type="entry name" value="Beta-prop_WDR19_2nd"/>
    <property type="match status" value="1"/>
</dbReference>
<organism evidence="11 12">
    <name type="scientific">Chloropicon primus</name>
    <dbReference type="NCBI Taxonomy" id="1764295"/>
    <lineage>
        <taxon>Eukaryota</taxon>
        <taxon>Viridiplantae</taxon>
        <taxon>Chlorophyta</taxon>
        <taxon>Chloropicophyceae</taxon>
        <taxon>Chloropicales</taxon>
        <taxon>Chloropicaceae</taxon>
        <taxon>Chloropicon</taxon>
    </lineage>
</organism>
<evidence type="ECO:0000256" key="6">
    <source>
        <dbReference type="ARBA" id="ARBA00023273"/>
    </source>
</evidence>
<proteinExistence type="predicted"/>
<dbReference type="SUPFAM" id="SSF50978">
    <property type="entry name" value="WD40 repeat-like"/>
    <property type="match status" value="2"/>
</dbReference>
<evidence type="ECO:0000259" key="9">
    <source>
        <dbReference type="Pfam" id="PF23389"/>
    </source>
</evidence>
<comment type="subcellular location">
    <subcellularLocation>
        <location evidence="1">Cell projection</location>
        <location evidence="1">Cilium</location>
    </subcellularLocation>
</comment>
<dbReference type="Gene3D" id="2.130.10.10">
    <property type="entry name" value="YVTN repeat-like/Quinoprotein amine dehydrogenase"/>
    <property type="match status" value="2"/>
</dbReference>
<keyword evidence="3" id="KW-0677">Repeat</keyword>
<keyword evidence="2" id="KW-0853">WD repeat</keyword>
<keyword evidence="5" id="KW-0969">Cilium</keyword>
<feature type="domain" description="IF140/IFT172/WDR19 TPR" evidence="10">
    <location>
        <begin position="1195"/>
        <end position="1386"/>
    </location>
</feature>
<dbReference type="InterPro" id="IPR001680">
    <property type="entry name" value="WD40_rpt"/>
</dbReference>
<evidence type="ECO:0000256" key="5">
    <source>
        <dbReference type="ARBA" id="ARBA00023069"/>
    </source>
</evidence>
<dbReference type="InterPro" id="IPR040379">
    <property type="entry name" value="WDR19/dyf-2"/>
</dbReference>
<dbReference type="SMART" id="SM00320">
    <property type="entry name" value="WD40"/>
    <property type="match status" value="5"/>
</dbReference>
<evidence type="ECO:0000313" key="12">
    <source>
        <dbReference type="Proteomes" id="UP000316726"/>
    </source>
</evidence>
<gene>
    <name evidence="11" type="ORF">A3770_13p70600</name>
</gene>
<dbReference type="InterPro" id="IPR056168">
    <property type="entry name" value="TPR_IF140/IFT172/WDR19"/>
</dbReference>
<dbReference type="InterPro" id="IPR057855">
    <property type="entry name" value="Beta-prop_WDR19_1st"/>
</dbReference>
<feature type="region of interest" description="Disordered" evidence="7">
    <location>
        <begin position="380"/>
        <end position="411"/>
    </location>
</feature>
<dbReference type="InterPro" id="IPR015943">
    <property type="entry name" value="WD40/YVTN_repeat-like_dom_sf"/>
</dbReference>
<accession>A0A5B8MY74</accession>
<evidence type="ECO:0000256" key="1">
    <source>
        <dbReference type="ARBA" id="ARBA00004138"/>
    </source>
</evidence>
<protein>
    <submittedName>
        <fullName evidence="11">WD40 repeat domain-containing protein</fullName>
    </submittedName>
</protein>
<dbReference type="OrthoDB" id="10250638at2759"/>
<feature type="region of interest" description="Disordered" evidence="7">
    <location>
        <begin position="643"/>
        <end position="667"/>
    </location>
</feature>
<reference evidence="11 12" key="1">
    <citation type="submission" date="2018-07" db="EMBL/GenBank/DDBJ databases">
        <title>The complete nuclear genome of the prasinophyte Chloropicon primus (CCMP1205).</title>
        <authorList>
            <person name="Pombert J.-F."/>
            <person name="Otis C."/>
            <person name="Turmel M."/>
            <person name="Lemieux C."/>
        </authorList>
    </citation>
    <scope>NUCLEOTIDE SEQUENCE [LARGE SCALE GENOMIC DNA]</scope>
    <source>
        <strain evidence="11 12">CCMP1205</strain>
    </source>
</reference>
<sequence length="1804" mass="197833">MRKLFVAKDKQTSKSGRSSLFCWNPRGHLLAVATFQESVKQSTVVLYNRQGEQTNQVSISDAEQREFDSMGQAKTISHIEWDSRGEKIAIQCKNSSIISIWSTTTGEMYKVELGVKHSATFITWHLTQPILAIGTDKGSLILYNDDRKQKVVLVGYHSKALTCSAWSDEGFLALGSTDNQVSIMRPKVGTEEGEESQLNKMALKGEPISIAFAPIARKESSVAPGIVRVSINVNRRSVYLLDIKKEEGKSTTSTPKHSEIVVEDNYGRILVHSWYREQYIVAGTDTGYIMIMSTETNQNTKHVHPFRFFRDPISDLSVSDTCSLDVSYQAGTRKENNVPENAGKQTKSVLACCGSRNVLILDITKPSAAVEIMSHTLSNVSEGRSKSSDAGKGAGKRRGSLHRWAAGSGAGDTVKESGNCEHLCWTSDGQIISVSSQDGSVHSLLVSLPIVGASCVSRIAYLTSLAEVSIVDIHEGESQAKSKTNVMISSSGDMDSKDSQDNAQKQSLLSCSILANIKTETEPSFCALGPSHVAVALNNECWFYSEETSGMPQLHLDYITSIESICLNSKHAAVLSEGRIHLHRIGAHGAVGNEDMGKNEIILPGNSGSSIMSVAMTENFLIAGTGSGSICYWLVNDPSSGMSWDEDSSNDSDPSQSNLVPPPQINEYRHGHKQEDLLGNRGSTTINSAIVDDEYGSPRKISSSQYAISSIVPNASGTHLLFSDVRRQVFFFNAVNDQVLPILPPAGTNFVFQQNRDMAPVDDMSSSKATKMVPSILWDIDDPNVFIVFAERTHGESLAFGNKHQTLSDSNNNGFIAVYVYVPTSTSGSEIKLAGMHALRSLPGKPLLLSKGFLIFLTGSVNLERVLLDTHKHIMAKYSLQQVESKKGRNMVLSTSANASKHDRLVGYEFDQHVALNHMEEAKEIAMLSRDRSMWITFASQALSTLNIDMAILGYRMAGDSSKASALSRLRHVEDKHLLAGHALLVLGESMNKNDRSVVEIAESYFFRSSEPKAALEMHIDLKNWERALELADNVTASDMEKANINKQHASTLELRGEYQAARRAYDIAINLFGSCLPRRESQGFQGTLGFGDRDLEESINAEFGSDFDDYGRAMREGDSGAAKDNNGEGELPADEVSVQEVEDQIKVCKGGIARCIIHLGDVEAGVQIALELAQEQEGSMNNNEAAYKRKMDMFQDFAIILEEAGHLIEAAEMHHVCGNVEQAATLFVKSKQFDKAKPLMTQVMAPSLHQVFAKSMEMRGDYQLALSSYQRANDSQSLVRLYLSNNSIKNTHKAFAIVRQTKSLESAKLALQYCLDKGDHEGQTEMLVILGRINEAMELAIVHNTVDALVSNIKNSEAEPQVYLQIAKYYEQHSQFLKAGMMYETCCKSASLRPNLAENLVPSGDFYAEESTNGSISEFIDACNNSAVHFYLKDGTSEAIDSAIALVGRVRSSSQIAQVVDWLADQTQSTSSAASKEGARHLFELHIALGDLVRAAHVACVLSRQEQDMGNYKLAHEQVHHAYCELSGELRKQKLQTEDSSFGANDKAENENPNAERLVDASKSKVSGSPGRGSSKASSEENVLSELLRQLVVLHSYVLVKTYVKVGDHLSAARLLVRVSKHISKFPAHIVPILTSTVIECQRAGLKWAAYEHASILMRDPDYRSQVAPTYKRKIENIIRKPDPALKLAKAQKEEGGEAAAIGDSSGEDAKELLSKCPNCGSIGSEYDLQCQHCKIMVPFCSASGKRMAAEDWGVCKSCSFPFRCSSMRALFDKGETRCQLCHTSLGTDALLPLPFTKDLLQV</sequence>
<feature type="domain" description="WDR19 WD40 repeat" evidence="8">
    <location>
        <begin position="515"/>
        <end position="637"/>
    </location>
</feature>
<feature type="domain" description="WDR19 first beta-propeller" evidence="9">
    <location>
        <begin position="20"/>
        <end position="323"/>
    </location>
</feature>
<dbReference type="SUPFAM" id="SSF48452">
    <property type="entry name" value="TPR-like"/>
    <property type="match status" value="1"/>
</dbReference>
<evidence type="ECO:0000256" key="4">
    <source>
        <dbReference type="ARBA" id="ARBA00022803"/>
    </source>
</evidence>
<evidence type="ECO:0000259" key="8">
    <source>
        <dbReference type="Pfam" id="PF15911"/>
    </source>
</evidence>